<dbReference type="PIRSF" id="PIRSF006066">
    <property type="entry name" value="HI0050"/>
    <property type="match status" value="1"/>
</dbReference>
<feature type="transmembrane region" description="Helical" evidence="7">
    <location>
        <begin position="138"/>
        <end position="161"/>
    </location>
</feature>
<name>A0A4D8PU30_9PROT</name>
<dbReference type="PANTHER" id="PTHR33362">
    <property type="entry name" value="SIALIC ACID TRAP TRANSPORTER PERMEASE PROTEIN SIAT-RELATED"/>
    <property type="match status" value="1"/>
</dbReference>
<feature type="transmembrane region" description="Helical" evidence="7">
    <location>
        <begin position="80"/>
        <end position="103"/>
    </location>
</feature>
<evidence type="ECO:0000256" key="4">
    <source>
        <dbReference type="ARBA" id="ARBA00022692"/>
    </source>
</evidence>
<dbReference type="EMBL" id="CP032323">
    <property type="protein sequence ID" value="QCN98401.1"/>
    <property type="molecule type" value="Genomic_DNA"/>
</dbReference>
<feature type="transmembrane region" description="Helical" evidence="7">
    <location>
        <begin position="214"/>
        <end position="236"/>
    </location>
</feature>
<proteinExistence type="inferred from homology"/>
<comment type="subcellular location">
    <subcellularLocation>
        <location evidence="1 7">Cell inner membrane</location>
        <topology evidence="1 7">Multi-pass membrane protein</topology>
    </subcellularLocation>
</comment>
<keyword evidence="5 7" id="KW-1133">Transmembrane helix</keyword>
<sequence>MIPLLLFAGFFLLLFLGVPIGAGLALAGAVAIALEGSGFLSLSTTVYTGVAKYPLLAIPMFVLTGLIFERSGVAARLVAFALAVVGKRQGALPAVAIVVAMFMGGISGSGPATSAAVGAVMTAAMLKEGYPRAFTASVIGAAAATDILIPPSIAFIVYSILVPQASVPALFAAGIVPGILAGLALIVPAVWLSRRHGFGEVARDGETRPPLWPAFREAVWGLMAPVVILGGLRGGLFTPTEAAVVAAAYGLFVGFFVYRTLTLRDLYGLLVEAAEVSGVILTVVALAGVFAWATATLGIIDPVARGILALGIGEYGVLALLIAVLVVIGMFLDGVSTFLILLPILVPIANHFQWDLVWFGVILTMKLAIGQFTPPMAVNLMVTCKIAGTTMEATVRWVGWLIVAMFVALALVAALPQLALWIPHTLGYE</sequence>
<evidence type="ECO:0000313" key="9">
    <source>
        <dbReference type="EMBL" id="QCN98401.1"/>
    </source>
</evidence>
<dbReference type="GO" id="GO:0005886">
    <property type="term" value="C:plasma membrane"/>
    <property type="evidence" value="ECO:0007669"/>
    <property type="project" value="UniProtKB-SubCell"/>
</dbReference>
<dbReference type="InterPro" id="IPR004681">
    <property type="entry name" value="TRAP_DctM"/>
</dbReference>
<feature type="transmembrane region" description="Helical" evidence="7">
    <location>
        <begin position="273"/>
        <end position="295"/>
    </location>
</feature>
<dbReference type="KEGG" id="aare:D3093_24455"/>
<keyword evidence="9" id="KW-0614">Plasmid</keyword>
<keyword evidence="3 7" id="KW-0997">Cell inner membrane</keyword>
<reference evidence="9 10" key="1">
    <citation type="submission" date="2018-09" db="EMBL/GenBank/DDBJ databases">
        <title>Whole genome based analysis of evolution and adaptive divergence in Indian and Brazilian strains of Azospirillum brasilense.</title>
        <authorList>
            <person name="Singh C."/>
            <person name="Tripathi A.K."/>
        </authorList>
    </citation>
    <scope>NUCLEOTIDE SEQUENCE [LARGE SCALE GENOMIC DNA]</scope>
    <source>
        <strain evidence="9 10">MTCC4035</strain>
        <plasmid evidence="9 10">p2</plasmid>
    </source>
</reference>
<evidence type="ECO:0000256" key="2">
    <source>
        <dbReference type="ARBA" id="ARBA00022475"/>
    </source>
</evidence>
<comment type="function">
    <text evidence="7">Part of the tripartite ATP-independent periplasmic (TRAP) transport system.</text>
</comment>
<dbReference type="GO" id="GO:0022857">
    <property type="term" value="F:transmembrane transporter activity"/>
    <property type="evidence" value="ECO:0007669"/>
    <property type="project" value="UniProtKB-UniRule"/>
</dbReference>
<evidence type="ECO:0000313" key="10">
    <source>
        <dbReference type="Proteomes" id="UP000298595"/>
    </source>
</evidence>
<evidence type="ECO:0000256" key="5">
    <source>
        <dbReference type="ARBA" id="ARBA00022989"/>
    </source>
</evidence>
<organism evidence="9 10">
    <name type="scientific">Azospirillum argentinense</name>
    <dbReference type="NCBI Taxonomy" id="2970906"/>
    <lineage>
        <taxon>Bacteria</taxon>
        <taxon>Pseudomonadati</taxon>
        <taxon>Pseudomonadota</taxon>
        <taxon>Alphaproteobacteria</taxon>
        <taxon>Rhodospirillales</taxon>
        <taxon>Azospirillaceae</taxon>
        <taxon>Azospirillum</taxon>
    </lineage>
</organism>
<protein>
    <recommendedName>
        <fullName evidence="7">TRAP transporter large permease protein</fullName>
    </recommendedName>
</protein>
<gene>
    <name evidence="9" type="ORF">D3093_24455</name>
</gene>
<feature type="transmembrane region" description="Helical" evidence="7">
    <location>
        <begin position="397"/>
        <end position="422"/>
    </location>
</feature>
<dbReference type="Pfam" id="PF06808">
    <property type="entry name" value="DctM"/>
    <property type="match status" value="1"/>
</dbReference>
<comment type="similarity">
    <text evidence="7">Belongs to the TRAP transporter large permease family.</text>
</comment>
<dbReference type="NCBIfam" id="TIGR00786">
    <property type="entry name" value="dctM"/>
    <property type="match status" value="1"/>
</dbReference>
<keyword evidence="7" id="KW-0813">Transport</keyword>
<feature type="transmembrane region" description="Helical" evidence="7">
    <location>
        <begin position="167"/>
        <end position="193"/>
    </location>
</feature>
<geneLocation type="plasmid" evidence="9 10">
    <name>p2</name>
</geneLocation>
<feature type="domain" description="TRAP C4-dicarboxylate transport system permease DctM subunit" evidence="8">
    <location>
        <begin position="7"/>
        <end position="418"/>
    </location>
</feature>
<dbReference type="RefSeq" id="WP_014242424.1">
    <property type="nucleotide sequence ID" value="NZ_CP032323.1"/>
</dbReference>
<keyword evidence="2" id="KW-1003">Cell membrane</keyword>
<evidence type="ECO:0000259" key="8">
    <source>
        <dbReference type="Pfam" id="PF06808"/>
    </source>
</evidence>
<keyword evidence="4 7" id="KW-0812">Transmembrane</keyword>
<feature type="transmembrane region" description="Helical" evidence="7">
    <location>
        <begin position="242"/>
        <end position="261"/>
    </location>
</feature>
<dbReference type="Proteomes" id="UP000298595">
    <property type="component" value="Plasmid p2"/>
</dbReference>
<comment type="caution">
    <text evidence="7">Lacks conserved residue(s) required for the propagation of feature annotation.</text>
</comment>
<evidence type="ECO:0000256" key="1">
    <source>
        <dbReference type="ARBA" id="ARBA00004429"/>
    </source>
</evidence>
<comment type="subunit">
    <text evidence="7">The complex comprises the extracytoplasmic solute receptor protein and the two transmembrane proteins.</text>
</comment>
<feature type="transmembrane region" description="Helical" evidence="7">
    <location>
        <begin position="356"/>
        <end position="377"/>
    </location>
</feature>
<feature type="transmembrane region" description="Helical" evidence="7">
    <location>
        <begin position="315"/>
        <end position="344"/>
    </location>
</feature>
<dbReference type="AlphaFoldDB" id="A0A4D8PU30"/>
<accession>A0A4D8PU30</accession>
<dbReference type="PANTHER" id="PTHR33362:SF5">
    <property type="entry name" value="C4-DICARBOXYLATE TRAP TRANSPORTER LARGE PERMEASE PROTEIN DCTM"/>
    <property type="match status" value="1"/>
</dbReference>
<dbReference type="InterPro" id="IPR010656">
    <property type="entry name" value="DctM"/>
</dbReference>
<keyword evidence="6 7" id="KW-0472">Membrane</keyword>
<evidence type="ECO:0000256" key="7">
    <source>
        <dbReference type="RuleBase" id="RU369079"/>
    </source>
</evidence>
<evidence type="ECO:0000256" key="6">
    <source>
        <dbReference type="ARBA" id="ARBA00023136"/>
    </source>
</evidence>
<evidence type="ECO:0000256" key="3">
    <source>
        <dbReference type="ARBA" id="ARBA00022519"/>
    </source>
</evidence>
<feature type="transmembrane region" description="Helical" evidence="7">
    <location>
        <begin position="51"/>
        <end position="68"/>
    </location>
</feature>